<evidence type="ECO:0000256" key="2">
    <source>
        <dbReference type="ARBA" id="ARBA00023274"/>
    </source>
</evidence>
<name>A0ABT0CAX0_THEVL</name>
<dbReference type="RefSeq" id="WP_244350143.1">
    <property type="nucleotide sequence ID" value="NZ_JAFIRA010000016.1"/>
</dbReference>
<dbReference type="NCBIfam" id="TIGR00002">
    <property type="entry name" value="S16"/>
    <property type="match status" value="1"/>
</dbReference>
<dbReference type="InterPro" id="IPR000307">
    <property type="entry name" value="Ribosomal_bS16"/>
</dbReference>
<accession>A0ABT0CAX0</accession>
<organism evidence="4 5">
    <name type="scientific">Thermostichus vulcanus str. 'Rupite'</name>
    <dbReference type="NCBI Taxonomy" id="2813851"/>
    <lineage>
        <taxon>Bacteria</taxon>
        <taxon>Bacillati</taxon>
        <taxon>Cyanobacteriota</taxon>
        <taxon>Cyanophyceae</taxon>
        <taxon>Thermostichales</taxon>
        <taxon>Thermostichaceae</taxon>
        <taxon>Thermostichus</taxon>
    </lineage>
</organism>
<evidence type="ECO:0000256" key="3">
    <source>
        <dbReference type="HAMAP-Rule" id="MF_00385"/>
    </source>
</evidence>
<keyword evidence="2 3" id="KW-0687">Ribonucleoprotein</keyword>
<evidence type="ECO:0000313" key="5">
    <source>
        <dbReference type="Proteomes" id="UP000830835"/>
    </source>
</evidence>
<keyword evidence="1 3" id="KW-0689">Ribosomal protein</keyword>
<dbReference type="InterPro" id="IPR020592">
    <property type="entry name" value="Ribosomal_bS16_CS"/>
</dbReference>
<gene>
    <name evidence="3 4" type="primary">rpsP</name>
    <name evidence="3" type="synonym">rps16</name>
    <name evidence="4" type="ORF">JX360_08095</name>
</gene>
<evidence type="ECO:0000256" key="1">
    <source>
        <dbReference type="ARBA" id="ARBA00022980"/>
    </source>
</evidence>
<dbReference type="HAMAP" id="MF_00385">
    <property type="entry name" value="Ribosomal_bS16"/>
    <property type="match status" value="1"/>
</dbReference>
<dbReference type="PANTHER" id="PTHR12919">
    <property type="entry name" value="30S RIBOSOMAL PROTEIN S16"/>
    <property type="match status" value="1"/>
</dbReference>
<evidence type="ECO:0000313" key="4">
    <source>
        <dbReference type="EMBL" id="MCJ2542864.1"/>
    </source>
</evidence>
<dbReference type="GO" id="GO:0005840">
    <property type="term" value="C:ribosome"/>
    <property type="evidence" value="ECO:0007669"/>
    <property type="project" value="UniProtKB-KW"/>
</dbReference>
<comment type="similarity">
    <text evidence="3">Belongs to the bacterial ribosomal protein bS16 family.</text>
</comment>
<protein>
    <recommendedName>
        <fullName evidence="3">Small ribosomal subunit protein bS16</fullName>
    </recommendedName>
</protein>
<dbReference type="Proteomes" id="UP000830835">
    <property type="component" value="Unassembled WGS sequence"/>
</dbReference>
<dbReference type="Gene3D" id="3.30.1320.10">
    <property type="match status" value="1"/>
</dbReference>
<dbReference type="PROSITE" id="PS00732">
    <property type="entry name" value="RIBOSOMAL_S16"/>
    <property type="match status" value="1"/>
</dbReference>
<dbReference type="EMBL" id="JAFIRA010000016">
    <property type="protein sequence ID" value="MCJ2542864.1"/>
    <property type="molecule type" value="Genomic_DNA"/>
</dbReference>
<dbReference type="InterPro" id="IPR023803">
    <property type="entry name" value="Ribosomal_bS16_dom_sf"/>
</dbReference>
<dbReference type="SUPFAM" id="SSF54565">
    <property type="entry name" value="Ribosomal protein S16"/>
    <property type="match status" value="1"/>
</dbReference>
<sequence length="175" mass="18870">MVKLRLKRYGKKRQPSYRIIAIESKTRREARPLEELGYYNPRTKETVLETGSLLKWLRYGAQPTDTLQGILKKAGIYNMLEAGEGGVVASIRIPAMAKPEVGIPEVSEEPTGDAAAEPEAVDAPAVTEATEAAAETVAEVAEISETETVQPVEEEPVVAAVEAPAEPQVEEAAEA</sequence>
<keyword evidence="5" id="KW-1185">Reference proteome</keyword>
<dbReference type="Pfam" id="PF00886">
    <property type="entry name" value="Ribosomal_S16"/>
    <property type="match status" value="1"/>
</dbReference>
<proteinExistence type="inferred from homology"/>
<dbReference type="PANTHER" id="PTHR12919:SF20">
    <property type="entry name" value="SMALL RIBOSOMAL SUBUNIT PROTEIN BS16M"/>
    <property type="match status" value="1"/>
</dbReference>
<comment type="caution">
    <text evidence="4">The sequence shown here is derived from an EMBL/GenBank/DDBJ whole genome shotgun (WGS) entry which is preliminary data.</text>
</comment>
<reference evidence="4" key="1">
    <citation type="submission" date="2021-02" db="EMBL/GenBank/DDBJ databases">
        <title>The CRISPR/cas machinery reduction and long-range gene transfer in the hot spring cyanobacterium Synechococcus.</title>
        <authorList>
            <person name="Dvorak P."/>
            <person name="Jahodarova E."/>
            <person name="Hasler P."/>
            <person name="Poulickova A."/>
        </authorList>
    </citation>
    <scope>NUCLEOTIDE SEQUENCE</scope>
    <source>
        <strain evidence="4">Rupite</strain>
    </source>
</reference>